<evidence type="ECO:0000256" key="4">
    <source>
        <dbReference type="ARBA" id="ARBA00012949"/>
    </source>
</evidence>
<evidence type="ECO:0000256" key="17">
    <source>
        <dbReference type="ARBA" id="ARBA00049512"/>
    </source>
</evidence>
<evidence type="ECO:0000259" key="19">
    <source>
        <dbReference type="PROSITE" id="PS50857"/>
    </source>
</evidence>
<dbReference type="InterPro" id="IPR008972">
    <property type="entry name" value="Cupredoxin"/>
</dbReference>
<comment type="cofactor">
    <cofactor evidence="1">
        <name>Cu cation</name>
        <dbReference type="ChEBI" id="CHEBI:23378"/>
    </cofactor>
</comment>
<evidence type="ECO:0000259" key="20">
    <source>
        <dbReference type="PROSITE" id="PS50999"/>
    </source>
</evidence>
<protein>
    <recommendedName>
        <fullName evidence="5">Cytochrome c oxidase subunit 2</fullName>
        <ecNumber evidence="4">7.1.1.9</ecNumber>
    </recommendedName>
    <alternativeName>
        <fullName evidence="16">Cytochrome c oxidase polypeptide II</fullName>
    </alternativeName>
</protein>
<dbReference type="PROSITE" id="PS50857">
    <property type="entry name" value="COX2_CUA"/>
    <property type="match status" value="1"/>
</dbReference>
<evidence type="ECO:0000256" key="7">
    <source>
        <dbReference type="ARBA" id="ARBA00022660"/>
    </source>
</evidence>
<dbReference type="SUPFAM" id="SSF81464">
    <property type="entry name" value="Cytochrome c oxidase subunit II-like, transmembrane region"/>
    <property type="match status" value="1"/>
</dbReference>
<dbReference type="PRINTS" id="PR01166">
    <property type="entry name" value="CYCOXIDASEII"/>
</dbReference>
<comment type="subcellular location">
    <subcellularLocation>
        <location evidence="2">Membrane</location>
        <topology evidence="2">Multi-pass membrane protein</topology>
    </subcellularLocation>
</comment>
<feature type="transmembrane region" description="Helical" evidence="18">
    <location>
        <begin position="12"/>
        <end position="35"/>
    </location>
</feature>
<dbReference type="Pfam" id="PF00116">
    <property type="entry name" value="COX2"/>
    <property type="match status" value="1"/>
</dbReference>
<evidence type="ECO:0000256" key="15">
    <source>
        <dbReference type="ARBA" id="ARBA00023136"/>
    </source>
</evidence>
<sequence>MNYSVLIYYDLILYVLALSLFIPLWCVIVLCYQVFESLMVSIVLPNEASILEFVWTLVPTFLVLVLCFFNLNYLTYYGAFNMSVPVKIIGHQWYWTYELSNNVKYDSFMTDLVSGVDKPLRICLNVPYSLLVTSADVIHSFSIPDLSLKVDAIPGRINCLNMIFDRLGVFSGYCSELCGVGHTYMPIVIEVVISNSIKGA</sequence>
<evidence type="ECO:0000256" key="6">
    <source>
        <dbReference type="ARBA" id="ARBA00022448"/>
    </source>
</evidence>
<dbReference type="SUPFAM" id="SSF49503">
    <property type="entry name" value="Cupredoxins"/>
    <property type="match status" value="1"/>
</dbReference>
<geneLocation type="mitochondrion" evidence="21"/>
<evidence type="ECO:0000256" key="12">
    <source>
        <dbReference type="ARBA" id="ARBA00022982"/>
    </source>
</evidence>
<dbReference type="InterPro" id="IPR036257">
    <property type="entry name" value="Cyt_c_oxidase_su2_TM_sf"/>
</dbReference>
<proteinExistence type="inferred from homology"/>
<dbReference type="PROSITE" id="PS00078">
    <property type="entry name" value="COX2"/>
    <property type="match status" value="1"/>
</dbReference>
<dbReference type="InterPro" id="IPR011759">
    <property type="entry name" value="Cyt_c_oxidase_su2_TM_dom"/>
</dbReference>
<dbReference type="PANTHER" id="PTHR22888">
    <property type="entry name" value="CYTOCHROME C OXIDASE, SUBUNIT II"/>
    <property type="match status" value="1"/>
</dbReference>
<reference evidence="21" key="1">
    <citation type="journal article" date="2020" name="Sci. Rep.">
        <title>Divergence across mitochondrial genomes of sympatric members of the Schistosoma indicum group and clues into the evolution of Schistosoma spindale.</title>
        <authorList>
            <person name="Jones B.P."/>
            <person name="Norman B.F."/>
            <person name="Borrett H.E."/>
            <person name="Attwood S.W."/>
            <person name="Mondal M.M.H."/>
            <person name="Walker A.J."/>
            <person name="Webster J.P."/>
            <person name="Jayanthe Rajapakse P.R.V."/>
            <person name="Lawton S.P."/>
        </authorList>
    </citation>
    <scope>NUCLEOTIDE SEQUENCE</scope>
</reference>
<evidence type="ECO:0000256" key="16">
    <source>
        <dbReference type="ARBA" id="ARBA00031389"/>
    </source>
</evidence>
<evidence type="ECO:0000256" key="13">
    <source>
        <dbReference type="ARBA" id="ARBA00022989"/>
    </source>
</evidence>
<evidence type="ECO:0000313" key="21">
    <source>
        <dbReference type="EMBL" id="QIQ48860.1"/>
    </source>
</evidence>
<dbReference type="PROSITE" id="PS50999">
    <property type="entry name" value="COX2_TM"/>
    <property type="match status" value="1"/>
</dbReference>
<dbReference type="GO" id="GO:0004129">
    <property type="term" value="F:cytochrome-c oxidase activity"/>
    <property type="evidence" value="ECO:0007669"/>
    <property type="project" value="UniProtKB-EC"/>
</dbReference>
<evidence type="ECO:0000256" key="5">
    <source>
        <dbReference type="ARBA" id="ARBA00015946"/>
    </source>
</evidence>
<evidence type="ECO:0000256" key="11">
    <source>
        <dbReference type="ARBA" id="ARBA00022967"/>
    </source>
</evidence>
<keyword evidence="8 18" id="KW-0812">Transmembrane</keyword>
<feature type="domain" description="Cytochrome oxidase subunit II copper A binding" evidence="19">
    <location>
        <begin position="81"/>
        <end position="200"/>
    </location>
</feature>
<organism evidence="21">
    <name type="scientific">Schistosoma spindalis</name>
    <name type="common">Parasitic worm</name>
    <dbReference type="NCBI Taxonomy" id="6189"/>
    <lineage>
        <taxon>Eukaryota</taxon>
        <taxon>Metazoa</taxon>
        <taxon>Spiralia</taxon>
        <taxon>Lophotrochozoa</taxon>
        <taxon>Platyhelminthes</taxon>
        <taxon>Trematoda</taxon>
        <taxon>Digenea</taxon>
        <taxon>Strigeidida</taxon>
        <taxon>Schistosomatoidea</taxon>
        <taxon>Schistosomatidae</taxon>
        <taxon>Schistosoma</taxon>
    </lineage>
</organism>
<evidence type="ECO:0000256" key="3">
    <source>
        <dbReference type="ARBA" id="ARBA00007866"/>
    </source>
</evidence>
<gene>
    <name evidence="21" type="primary">COX2</name>
</gene>
<keyword evidence="14" id="KW-0186">Copper</keyword>
<keyword evidence="13 18" id="KW-1133">Transmembrane helix</keyword>
<evidence type="ECO:0000256" key="2">
    <source>
        <dbReference type="ARBA" id="ARBA00004141"/>
    </source>
</evidence>
<dbReference type="Gene3D" id="1.10.287.90">
    <property type="match status" value="1"/>
</dbReference>
<comment type="catalytic activity">
    <reaction evidence="17">
        <text>4 Fe(II)-[cytochrome c] + O2 + 8 H(+)(in) = 4 Fe(III)-[cytochrome c] + 2 H2O + 4 H(+)(out)</text>
        <dbReference type="Rhea" id="RHEA:11436"/>
        <dbReference type="Rhea" id="RHEA-COMP:10350"/>
        <dbReference type="Rhea" id="RHEA-COMP:14399"/>
        <dbReference type="ChEBI" id="CHEBI:15377"/>
        <dbReference type="ChEBI" id="CHEBI:15378"/>
        <dbReference type="ChEBI" id="CHEBI:15379"/>
        <dbReference type="ChEBI" id="CHEBI:29033"/>
        <dbReference type="ChEBI" id="CHEBI:29034"/>
        <dbReference type="EC" id="7.1.1.9"/>
    </reaction>
    <physiologicalReaction direction="left-to-right" evidence="17">
        <dbReference type="Rhea" id="RHEA:11437"/>
    </physiologicalReaction>
</comment>
<evidence type="ECO:0000256" key="1">
    <source>
        <dbReference type="ARBA" id="ARBA00001935"/>
    </source>
</evidence>
<evidence type="ECO:0000256" key="9">
    <source>
        <dbReference type="ARBA" id="ARBA00022723"/>
    </source>
</evidence>
<keyword evidence="10" id="KW-0460">Magnesium</keyword>
<comment type="similarity">
    <text evidence="3">Belongs to the cytochrome c oxidase subunit 2 family.</text>
</comment>
<keyword evidence="15 18" id="KW-0472">Membrane</keyword>
<feature type="domain" description="Cytochrome oxidase subunit II transmembrane region profile" evidence="20">
    <location>
        <begin position="1"/>
        <end position="81"/>
    </location>
</feature>
<keyword evidence="6" id="KW-0813">Transport</keyword>
<dbReference type="GO" id="GO:0016020">
    <property type="term" value="C:membrane"/>
    <property type="evidence" value="ECO:0007669"/>
    <property type="project" value="UniProtKB-SubCell"/>
</dbReference>
<dbReference type="AlphaFoldDB" id="A0A6G9KAY4"/>
<evidence type="ECO:0000256" key="14">
    <source>
        <dbReference type="ARBA" id="ARBA00023008"/>
    </source>
</evidence>
<evidence type="ECO:0000256" key="18">
    <source>
        <dbReference type="SAM" id="Phobius"/>
    </source>
</evidence>
<dbReference type="InterPro" id="IPR001505">
    <property type="entry name" value="Copper_CuA"/>
</dbReference>
<dbReference type="InterPro" id="IPR002429">
    <property type="entry name" value="CcO_II-like_C"/>
</dbReference>
<keyword evidence="9" id="KW-0479">Metal-binding</keyword>
<accession>A0A6G9KAY4</accession>
<dbReference type="InterPro" id="IPR045187">
    <property type="entry name" value="CcO_II"/>
</dbReference>
<name>A0A6G9KAY4_SCHSI</name>
<evidence type="ECO:0000256" key="10">
    <source>
        <dbReference type="ARBA" id="ARBA00022842"/>
    </source>
</evidence>
<keyword evidence="12" id="KW-0249">Electron transport</keyword>
<keyword evidence="11" id="KW-1278">Translocase</keyword>
<keyword evidence="21" id="KW-0496">Mitochondrion</keyword>
<dbReference type="PANTHER" id="PTHR22888:SF9">
    <property type="entry name" value="CYTOCHROME C OXIDASE SUBUNIT 2"/>
    <property type="match status" value="1"/>
</dbReference>
<dbReference type="GO" id="GO:0005507">
    <property type="term" value="F:copper ion binding"/>
    <property type="evidence" value="ECO:0007669"/>
    <property type="project" value="InterPro"/>
</dbReference>
<keyword evidence="7" id="KW-0679">Respiratory chain</keyword>
<dbReference type="EMBL" id="MN637820">
    <property type="protein sequence ID" value="QIQ48860.1"/>
    <property type="molecule type" value="Genomic_DNA"/>
</dbReference>
<dbReference type="EC" id="7.1.1.9" evidence="4"/>
<dbReference type="Gene3D" id="2.60.40.420">
    <property type="entry name" value="Cupredoxins - blue copper proteins"/>
    <property type="match status" value="1"/>
</dbReference>
<evidence type="ECO:0000256" key="8">
    <source>
        <dbReference type="ARBA" id="ARBA00022692"/>
    </source>
</evidence>
<dbReference type="GO" id="GO:0042773">
    <property type="term" value="P:ATP synthesis coupled electron transport"/>
    <property type="evidence" value="ECO:0007669"/>
    <property type="project" value="TreeGrafter"/>
</dbReference>
<feature type="transmembrane region" description="Helical" evidence="18">
    <location>
        <begin position="55"/>
        <end position="74"/>
    </location>
</feature>